<evidence type="ECO:0000313" key="3">
    <source>
        <dbReference type="Proteomes" id="UP000231263"/>
    </source>
</evidence>
<sequence>MMLALILAAILAFFPMLLQLQGSDAPSSTLTIFFVFVLAFLMNNAIQKSHELRQNINIELSRLRRLHHLAEKIGDSKVDTEFRVNIEKGIESYLEYLKKNSLAKYKEARGAFRGITFSVYAYEPSTTRGREFVKELFTTTRELALTRQQMIALLDRRISSYGWSILFVIETLVIISILLTQAPGLISYFVSMSTIATIFIITLMVYEVDDNSKIELKEFGLRYGNNLNGLTYDEHSR</sequence>
<dbReference type="AlphaFoldDB" id="A0A2M7XH05"/>
<gene>
    <name evidence="2" type="ORF">CO173_00130</name>
</gene>
<protein>
    <recommendedName>
        <fullName evidence="4">DUF4239 domain-containing protein</fullName>
    </recommendedName>
</protein>
<keyword evidence="1" id="KW-0812">Transmembrane</keyword>
<reference evidence="3" key="1">
    <citation type="submission" date="2017-09" db="EMBL/GenBank/DDBJ databases">
        <title>Depth-based differentiation of microbial function through sediment-hosted aquifers and enrichment of novel symbionts in the deep terrestrial subsurface.</title>
        <authorList>
            <person name="Probst A.J."/>
            <person name="Ladd B."/>
            <person name="Jarett J.K."/>
            <person name="Geller-Mcgrath D.E."/>
            <person name="Sieber C.M.K."/>
            <person name="Emerson J.B."/>
            <person name="Anantharaman K."/>
            <person name="Thomas B.C."/>
            <person name="Malmstrom R."/>
            <person name="Stieglmeier M."/>
            <person name="Klingl A."/>
            <person name="Woyke T."/>
            <person name="Ryan C.M."/>
            <person name="Banfield J.F."/>
        </authorList>
    </citation>
    <scope>NUCLEOTIDE SEQUENCE [LARGE SCALE GENOMIC DNA]</scope>
</reference>
<proteinExistence type="predicted"/>
<dbReference type="Pfam" id="PF14023">
    <property type="entry name" value="Bestrophin-like"/>
    <property type="match status" value="1"/>
</dbReference>
<name>A0A2M7XH05_9BACT</name>
<feature type="transmembrane region" description="Helical" evidence="1">
    <location>
        <begin position="185"/>
        <end position="206"/>
    </location>
</feature>
<evidence type="ECO:0000256" key="1">
    <source>
        <dbReference type="SAM" id="Phobius"/>
    </source>
</evidence>
<accession>A0A2M7XH05</accession>
<organism evidence="2 3">
    <name type="scientific">Candidatus Uhrbacteria bacterium CG_4_9_14_3_um_filter_41_35</name>
    <dbReference type="NCBI Taxonomy" id="1975034"/>
    <lineage>
        <taxon>Bacteria</taxon>
        <taxon>Candidatus Uhriibacteriota</taxon>
    </lineage>
</organism>
<comment type="caution">
    <text evidence="2">The sequence shown here is derived from an EMBL/GenBank/DDBJ whole genome shotgun (WGS) entry which is preliminary data.</text>
</comment>
<evidence type="ECO:0008006" key="4">
    <source>
        <dbReference type="Google" id="ProtNLM"/>
    </source>
</evidence>
<feature type="transmembrane region" description="Helical" evidence="1">
    <location>
        <begin position="160"/>
        <end position="179"/>
    </location>
</feature>
<keyword evidence="1" id="KW-1133">Transmembrane helix</keyword>
<evidence type="ECO:0000313" key="2">
    <source>
        <dbReference type="EMBL" id="PJA47135.1"/>
    </source>
</evidence>
<feature type="transmembrane region" description="Helical" evidence="1">
    <location>
        <begin position="29"/>
        <end position="46"/>
    </location>
</feature>
<dbReference type="Proteomes" id="UP000231263">
    <property type="component" value="Unassembled WGS sequence"/>
</dbReference>
<keyword evidence="1" id="KW-0472">Membrane</keyword>
<dbReference type="EMBL" id="PFWT01000001">
    <property type="protein sequence ID" value="PJA47135.1"/>
    <property type="molecule type" value="Genomic_DNA"/>
</dbReference>
<dbReference type="InterPro" id="IPR025333">
    <property type="entry name" value="DUF4239"/>
</dbReference>